<proteinExistence type="predicted"/>
<dbReference type="PANTHER" id="PTHR33507:SF3">
    <property type="entry name" value="INNER MEMBRANE PROTEIN YBBJ"/>
    <property type="match status" value="1"/>
</dbReference>
<dbReference type="InterPro" id="IPR012340">
    <property type="entry name" value="NA-bd_OB-fold"/>
</dbReference>
<dbReference type="InterPro" id="IPR002810">
    <property type="entry name" value="NfeD-like_C"/>
</dbReference>
<organism evidence="7 8">
    <name type="scientific">Dongia soli</name>
    <dbReference type="NCBI Taxonomy" id="600628"/>
    <lineage>
        <taxon>Bacteria</taxon>
        <taxon>Pseudomonadati</taxon>
        <taxon>Pseudomonadota</taxon>
        <taxon>Alphaproteobacteria</taxon>
        <taxon>Rhodospirillales</taxon>
        <taxon>Dongiaceae</taxon>
        <taxon>Dongia</taxon>
    </lineage>
</organism>
<evidence type="ECO:0000256" key="3">
    <source>
        <dbReference type="ARBA" id="ARBA00022989"/>
    </source>
</evidence>
<dbReference type="Gene3D" id="2.40.50.140">
    <property type="entry name" value="Nucleic acid-binding proteins"/>
    <property type="match status" value="1"/>
</dbReference>
<sequence length="152" mass="16422">MIDFLSHIAFWHWWILAVALAIIEIIAPGVFFIWLAGAAVLTGVIALVLPNLGWEAETLVFAVLAIISIIAWQRIGRRLMRATNTTTLNQRGAQLIGRTVSLTEPIINGRGTARINDTVWRVEGADMPAGSVVKVTGVDGTILKVERASPAG</sequence>
<evidence type="ECO:0000259" key="6">
    <source>
        <dbReference type="Pfam" id="PF01957"/>
    </source>
</evidence>
<keyword evidence="2 5" id="KW-0812">Transmembrane</keyword>
<dbReference type="Proteomes" id="UP001279642">
    <property type="component" value="Unassembled WGS sequence"/>
</dbReference>
<feature type="domain" description="NfeD-like C-terminal" evidence="6">
    <location>
        <begin position="93"/>
        <end position="147"/>
    </location>
</feature>
<name>A0ABU5E5U2_9PROT</name>
<protein>
    <submittedName>
        <fullName evidence="7">NfeD family protein</fullName>
    </submittedName>
</protein>
<evidence type="ECO:0000313" key="7">
    <source>
        <dbReference type="EMBL" id="MDY0881680.1"/>
    </source>
</evidence>
<evidence type="ECO:0000313" key="8">
    <source>
        <dbReference type="Proteomes" id="UP001279642"/>
    </source>
</evidence>
<comment type="subcellular location">
    <subcellularLocation>
        <location evidence="1">Membrane</location>
        <topology evidence="1">Multi-pass membrane protein</topology>
    </subcellularLocation>
</comment>
<keyword evidence="8" id="KW-1185">Reference proteome</keyword>
<dbReference type="InterPro" id="IPR052165">
    <property type="entry name" value="Membrane_assoc_protease"/>
</dbReference>
<evidence type="ECO:0000256" key="4">
    <source>
        <dbReference type="ARBA" id="ARBA00023136"/>
    </source>
</evidence>
<feature type="transmembrane region" description="Helical" evidence="5">
    <location>
        <begin position="58"/>
        <end position="75"/>
    </location>
</feature>
<gene>
    <name evidence="7" type="ORF">SMD27_02380</name>
</gene>
<evidence type="ECO:0000256" key="1">
    <source>
        <dbReference type="ARBA" id="ARBA00004141"/>
    </source>
</evidence>
<keyword evidence="4 5" id="KW-0472">Membrane</keyword>
<evidence type="ECO:0000256" key="2">
    <source>
        <dbReference type="ARBA" id="ARBA00022692"/>
    </source>
</evidence>
<dbReference type="PANTHER" id="PTHR33507">
    <property type="entry name" value="INNER MEMBRANE PROTEIN YBBJ"/>
    <property type="match status" value="1"/>
</dbReference>
<evidence type="ECO:0000256" key="5">
    <source>
        <dbReference type="SAM" id="Phobius"/>
    </source>
</evidence>
<reference evidence="7 8" key="1">
    <citation type="journal article" date="2016" name="Antonie Van Leeuwenhoek">
        <title>Dongia soli sp. nov., isolated from soil from Dokdo, Korea.</title>
        <authorList>
            <person name="Kim D.U."/>
            <person name="Lee H."/>
            <person name="Kim H."/>
            <person name="Kim S.G."/>
            <person name="Ka J.O."/>
        </authorList>
    </citation>
    <scope>NUCLEOTIDE SEQUENCE [LARGE SCALE GENOMIC DNA]</scope>
    <source>
        <strain evidence="7 8">D78</strain>
    </source>
</reference>
<comment type="caution">
    <text evidence="7">The sequence shown here is derived from an EMBL/GenBank/DDBJ whole genome shotgun (WGS) entry which is preliminary data.</text>
</comment>
<dbReference type="EMBL" id="JAXCLW010000001">
    <property type="protein sequence ID" value="MDY0881680.1"/>
    <property type="molecule type" value="Genomic_DNA"/>
</dbReference>
<dbReference type="RefSeq" id="WP_320506734.1">
    <property type="nucleotide sequence ID" value="NZ_JAXCLW010000001.1"/>
</dbReference>
<keyword evidence="3 5" id="KW-1133">Transmembrane helix</keyword>
<dbReference type="Pfam" id="PF01957">
    <property type="entry name" value="NfeD"/>
    <property type="match status" value="1"/>
</dbReference>
<accession>A0ABU5E5U2</accession>